<feature type="region of interest" description="Disordered" evidence="1">
    <location>
        <begin position="82"/>
        <end position="103"/>
    </location>
</feature>
<organism evidence="2 3">
    <name type="scientific">Chlorella ohadii</name>
    <dbReference type="NCBI Taxonomy" id="2649997"/>
    <lineage>
        <taxon>Eukaryota</taxon>
        <taxon>Viridiplantae</taxon>
        <taxon>Chlorophyta</taxon>
        <taxon>core chlorophytes</taxon>
        <taxon>Trebouxiophyceae</taxon>
        <taxon>Chlorellales</taxon>
        <taxon>Chlorellaceae</taxon>
        <taxon>Chlorella clade</taxon>
        <taxon>Chlorella</taxon>
    </lineage>
</organism>
<name>A0AAD5DV43_9CHLO</name>
<accession>A0AAD5DV43</accession>
<dbReference type="AlphaFoldDB" id="A0AAD5DV43"/>
<reference evidence="2" key="1">
    <citation type="submission" date="2020-11" db="EMBL/GenBank/DDBJ databases">
        <title>Chlorella ohadii genome sequencing and assembly.</title>
        <authorList>
            <person name="Murik O."/>
            <person name="Treves H."/>
            <person name="Kedem I."/>
            <person name="Shotland Y."/>
            <person name="Kaplan A."/>
        </authorList>
    </citation>
    <scope>NUCLEOTIDE SEQUENCE</scope>
    <source>
        <strain evidence="2">1</strain>
    </source>
</reference>
<feature type="compositionally biased region" description="Basic and acidic residues" evidence="1">
    <location>
        <begin position="82"/>
        <end position="91"/>
    </location>
</feature>
<evidence type="ECO:0000313" key="2">
    <source>
        <dbReference type="EMBL" id="KAI7843701.1"/>
    </source>
</evidence>
<dbReference type="EMBL" id="JADXDR010000036">
    <property type="protein sequence ID" value="KAI7843701.1"/>
    <property type="molecule type" value="Genomic_DNA"/>
</dbReference>
<protein>
    <submittedName>
        <fullName evidence="2">Uncharacterized protein</fullName>
    </submittedName>
</protein>
<evidence type="ECO:0000256" key="1">
    <source>
        <dbReference type="SAM" id="MobiDB-lite"/>
    </source>
</evidence>
<keyword evidence="3" id="KW-1185">Reference proteome</keyword>
<sequence length="103" mass="11267">MMLGVKRRAINAKLWALFKAATESSWYRPPNCDLWVPVTPGFYISIEMLPTVCQIDIHILQILLGAAALLFTSMADSLKQPKKLDKADEKNGAVLPGPTGAAQ</sequence>
<evidence type="ECO:0000313" key="3">
    <source>
        <dbReference type="Proteomes" id="UP001205105"/>
    </source>
</evidence>
<proteinExistence type="predicted"/>
<comment type="caution">
    <text evidence="2">The sequence shown here is derived from an EMBL/GenBank/DDBJ whole genome shotgun (WGS) entry which is preliminary data.</text>
</comment>
<dbReference type="Proteomes" id="UP001205105">
    <property type="component" value="Unassembled WGS sequence"/>
</dbReference>
<gene>
    <name evidence="2" type="ORF">COHA_002600</name>
</gene>